<evidence type="ECO:0000256" key="1">
    <source>
        <dbReference type="SAM" id="Phobius"/>
    </source>
</evidence>
<proteinExistence type="predicted"/>
<accession>A0A1F4ST89</accession>
<comment type="caution">
    <text evidence="2">The sequence shown here is derived from an EMBL/GenBank/DDBJ whole genome shotgun (WGS) entry which is preliminary data.</text>
</comment>
<evidence type="ECO:0000313" key="2">
    <source>
        <dbReference type="EMBL" id="OGC23639.1"/>
    </source>
</evidence>
<dbReference type="AlphaFoldDB" id="A0A1F4ST89"/>
<feature type="transmembrane region" description="Helical" evidence="1">
    <location>
        <begin position="12"/>
        <end position="28"/>
    </location>
</feature>
<keyword evidence="1" id="KW-0472">Membrane</keyword>
<dbReference type="EMBL" id="MEUB01000016">
    <property type="protein sequence ID" value="OGC23639.1"/>
    <property type="molecule type" value="Genomic_DNA"/>
</dbReference>
<gene>
    <name evidence="2" type="ORF">A2310_00915</name>
</gene>
<dbReference type="STRING" id="1802579.A2310_00915"/>
<keyword evidence="1" id="KW-1133">Transmembrane helix</keyword>
<protein>
    <submittedName>
        <fullName evidence="2">Uncharacterized protein</fullName>
    </submittedName>
</protein>
<name>A0A1F4ST89_UNCSA</name>
<keyword evidence="1" id="KW-0812">Transmembrane</keyword>
<evidence type="ECO:0000313" key="3">
    <source>
        <dbReference type="Proteomes" id="UP000178417"/>
    </source>
</evidence>
<dbReference type="Proteomes" id="UP000178417">
    <property type="component" value="Unassembled WGS sequence"/>
</dbReference>
<reference evidence="2 3" key="1">
    <citation type="journal article" date="2016" name="Nat. Commun.">
        <title>Thousands of microbial genomes shed light on interconnected biogeochemical processes in an aquifer system.</title>
        <authorList>
            <person name="Anantharaman K."/>
            <person name="Brown C.T."/>
            <person name="Hug L.A."/>
            <person name="Sharon I."/>
            <person name="Castelle C.J."/>
            <person name="Probst A.J."/>
            <person name="Thomas B.C."/>
            <person name="Singh A."/>
            <person name="Wilkins M.J."/>
            <person name="Karaoz U."/>
            <person name="Brodie E.L."/>
            <person name="Williams K.H."/>
            <person name="Hubbard S.S."/>
            <person name="Banfield J.F."/>
        </authorList>
    </citation>
    <scope>NUCLEOTIDE SEQUENCE [LARGE SCALE GENOMIC DNA]</scope>
</reference>
<sequence>MYKILKTQWKALPVFILLFVCIVGFLYYNSNNQSHKTGLMLSVYFPELDEFSTSKRDLLVRYLASSPQWLLTKERNELYAYRRFVINKDWQSNLNGFYSSYDFNLWDQQQRFQFRVILRIDGTKYPFPFQDIGTFAKADDKEATLKMKEDGDEVSFQGINSCLILKSKKVVLEIFEQSLNYERPFTELALREIKQEFKNLLKAGKVDASILPKGAIKKGKPDISITDGDQGGIYMIKAHLNPNELGYVYAKVFESKSGRVLSASTITNESLEYIGWSKNKQEQFFYNTEITIYEGDWGDYRSARFELWFVPDSGTPERKLVEKNFKIEGWQQ</sequence>
<organism evidence="2 3">
    <name type="scientific">candidate division WOR-1 bacterium RIFOXYB2_FULL_37_13</name>
    <dbReference type="NCBI Taxonomy" id="1802579"/>
    <lineage>
        <taxon>Bacteria</taxon>
        <taxon>Bacillati</taxon>
        <taxon>Saganbacteria</taxon>
    </lineage>
</organism>